<dbReference type="Gene3D" id="3.40.50.1820">
    <property type="entry name" value="alpha/beta hydrolase"/>
    <property type="match status" value="1"/>
</dbReference>
<evidence type="ECO:0000313" key="2">
    <source>
        <dbReference type="EMBL" id="GAA0486806.1"/>
    </source>
</evidence>
<dbReference type="GO" id="GO:0016787">
    <property type="term" value="F:hydrolase activity"/>
    <property type="evidence" value="ECO:0007669"/>
    <property type="project" value="UniProtKB-KW"/>
</dbReference>
<sequence length="300" mass="33069">MRYSPQADREHGDPPVYKDHFYRSGDDRLTLYARIYESDGPPLLLMHGLTRNSADFEGLAAHLAGTYRLIVPDQRGRGRSDYDPDPANYIPATYVIDMMALLDSLHVDQVGLIGTSMGGLMAMLMAAAEPERFATLILNDIGPVVEQDGLDRIQSYVGSLPPFDSWQAAANHCRRIHGETMVGYDDQDWLGFAQRTCREQPDGSVLFAYDPAIAQGLSGNQQTAVPPDLWPMWDRLSAIPTLVIHGALSDIIAPATLAEMQDRHSGPISAVEIVDRGHAPMLDEPAAISAIDSFLQKRER</sequence>
<keyword evidence="2" id="KW-0378">Hydrolase</keyword>
<reference evidence="2 3" key="1">
    <citation type="journal article" date="2019" name="Int. J. Syst. Evol. Microbiol.">
        <title>The Global Catalogue of Microorganisms (GCM) 10K type strain sequencing project: providing services to taxonomists for standard genome sequencing and annotation.</title>
        <authorList>
            <consortium name="The Broad Institute Genomics Platform"/>
            <consortium name="The Broad Institute Genome Sequencing Center for Infectious Disease"/>
            <person name="Wu L."/>
            <person name="Ma J."/>
        </authorList>
    </citation>
    <scope>NUCLEOTIDE SEQUENCE [LARGE SCALE GENOMIC DNA]</scope>
    <source>
        <strain evidence="2 3">JCM 14162</strain>
    </source>
</reference>
<dbReference type="PANTHER" id="PTHR43194:SF2">
    <property type="entry name" value="PEROXISOMAL MEMBRANE PROTEIN LPX1"/>
    <property type="match status" value="1"/>
</dbReference>
<comment type="caution">
    <text evidence="2">The sequence shown here is derived from an EMBL/GenBank/DDBJ whole genome shotgun (WGS) entry which is preliminary data.</text>
</comment>
<evidence type="ECO:0000259" key="1">
    <source>
        <dbReference type="Pfam" id="PF00561"/>
    </source>
</evidence>
<dbReference type="EMBL" id="BAAAEM010000003">
    <property type="protein sequence ID" value="GAA0486806.1"/>
    <property type="molecule type" value="Genomic_DNA"/>
</dbReference>
<dbReference type="Pfam" id="PF00561">
    <property type="entry name" value="Abhydrolase_1"/>
    <property type="match status" value="1"/>
</dbReference>
<name>A0ABN1AYX9_9SPHN</name>
<keyword evidence="3" id="KW-1185">Reference proteome</keyword>
<gene>
    <name evidence="2" type="ORF">GCM10009096_32030</name>
</gene>
<proteinExistence type="predicted"/>
<dbReference type="PRINTS" id="PR00111">
    <property type="entry name" value="ABHYDROLASE"/>
</dbReference>
<accession>A0ABN1AYX9</accession>
<protein>
    <submittedName>
        <fullName evidence="2">Alpha/beta hydrolase</fullName>
    </submittedName>
</protein>
<dbReference type="InterPro" id="IPR029058">
    <property type="entry name" value="AB_hydrolase_fold"/>
</dbReference>
<dbReference type="Proteomes" id="UP001500713">
    <property type="component" value="Unassembled WGS sequence"/>
</dbReference>
<dbReference type="InterPro" id="IPR050228">
    <property type="entry name" value="Carboxylesterase_BioH"/>
</dbReference>
<evidence type="ECO:0000313" key="3">
    <source>
        <dbReference type="Proteomes" id="UP001500713"/>
    </source>
</evidence>
<dbReference type="SUPFAM" id="SSF53474">
    <property type="entry name" value="alpha/beta-Hydrolases"/>
    <property type="match status" value="1"/>
</dbReference>
<dbReference type="InterPro" id="IPR000073">
    <property type="entry name" value="AB_hydrolase_1"/>
</dbReference>
<dbReference type="PANTHER" id="PTHR43194">
    <property type="entry name" value="HYDROLASE ALPHA/BETA FOLD FAMILY"/>
    <property type="match status" value="1"/>
</dbReference>
<organism evidence="2 3">
    <name type="scientific">Parasphingorhabdus litoris</name>
    <dbReference type="NCBI Taxonomy" id="394733"/>
    <lineage>
        <taxon>Bacteria</taxon>
        <taxon>Pseudomonadati</taxon>
        <taxon>Pseudomonadota</taxon>
        <taxon>Alphaproteobacteria</taxon>
        <taxon>Sphingomonadales</taxon>
        <taxon>Sphingomonadaceae</taxon>
        <taxon>Parasphingorhabdus</taxon>
    </lineage>
</organism>
<dbReference type="RefSeq" id="WP_229955723.1">
    <property type="nucleotide sequence ID" value="NZ_BAAAEM010000003.1"/>
</dbReference>
<feature type="domain" description="AB hydrolase-1" evidence="1">
    <location>
        <begin position="41"/>
        <end position="285"/>
    </location>
</feature>